<dbReference type="Proteomes" id="UP001209229">
    <property type="component" value="Unassembled WGS sequence"/>
</dbReference>
<evidence type="ECO:0000256" key="1">
    <source>
        <dbReference type="SAM" id="SignalP"/>
    </source>
</evidence>
<reference evidence="2" key="1">
    <citation type="submission" date="2022-10" db="EMBL/GenBank/DDBJ databases">
        <authorList>
            <person name="Yu W.X."/>
        </authorList>
    </citation>
    <scope>NUCLEOTIDE SEQUENCE</scope>
    <source>
        <strain evidence="2">AAT</strain>
    </source>
</reference>
<feature type="signal peptide" evidence="1">
    <location>
        <begin position="1"/>
        <end position="24"/>
    </location>
</feature>
<evidence type="ECO:0000313" key="2">
    <source>
        <dbReference type="EMBL" id="MCW3789329.1"/>
    </source>
</evidence>
<dbReference type="EMBL" id="JAPDPJ010000100">
    <property type="protein sequence ID" value="MCW3789329.1"/>
    <property type="molecule type" value="Genomic_DNA"/>
</dbReference>
<keyword evidence="1" id="KW-0732">Signal</keyword>
<comment type="caution">
    <text evidence="2">The sequence shown here is derived from an EMBL/GenBank/DDBJ whole genome shotgun (WGS) entry which is preliminary data.</text>
</comment>
<accession>A0AAE3M8S2</accession>
<sequence>MKNILYTTLFVLALFTAGAFDANAKRVSGYIITIENDTLQGYLNIYNSALRMWTISFTPRMFNAEMAFVEAPFKEEKRGFYKNYTPDQLKEYGFVYKGVPYKFKSFIVKSKTFILNERKKRHFLLLVNKENGREIYKHQKHRYDDVYNQLIPYYEFYVVDKDGELVKVEY</sequence>
<dbReference type="AlphaFoldDB" id="A0AAE3M8S2"/>
<name>A0AAE3M8S2_9BACT</name>
<gene>
    <name evidence="2" type="ORF">OM075_22895</name>
</gene>
<evidence type="ECO:0000313" key="3">
    <source>
        <dbReference type="Proteomes" id="UP001209229"/>
    </source>
</evidence>
<keyword evidence="3" id="KW-1185">Reference proteome</keyword>
<dbReference type="RefSeq" id="WP_301192883.1">
    <property type="nucleotide sequence ID" value="NZ_JAPDPJ010000100.1"/>
</dbReference>
<organism evidence="2 3">
    <name type="scientific">Plebeiibacterium sediminum</name>
    <dbReference type="NCBI Taxonomy" id="2992112"/>
    <lineage>
        <taxon>Bacteria</taxon>
        <taxon>Pseudomonadati</taxon>
        <taxon>Bacteroidota</taxon>
        <taxon>Bacteroidia</taxon>
        <taxon>Marinilabiliales</taxon>
        <taxon>Marinilabiliaceae</taxon>
        <taxon>Plebeiibacterium</taxon>
    </lineage>
</organism>
<protein>
    <submittedName>
        <fullName evidence="2">Uncharacterized protein</fullName>
    </submittedName>
</protein>
<feature type="chain" id="PRO_5042276940" evidence="1">
    <location>
        <begin position="25"/>
        <end position="170"/>
    </location>
</feature>
<proteinExistence type="predicted"/>